<sequence>MMVISISISRLFLRNLSLQQERMNHAMMIGFHGTTYQNAQEILRYDFDEERFPT</sequence>
<comment type="caution">
    <text evidence="1">The sequence shown here is derived from an EMBL/GenBank/DDBJ whole genome shotgun (WGS) entry which is preliminary data.</text>
</comment>
<dbReference type="EMBL" id="AZFW01000070">
    <property type="protein sequence ID" value="KRM26604.1"/>
    <property type="molecule type" value="Genomic_DNA"/>
</dbReference>
<dbReference type="AlphaFoldDB" id="A0A0R1XIH4"/>
<accession>A0A0R1XIH4</accession>
<evidence type="ECO:0000313" key="2">
    <source>
        <dbReference type="Proteomes" id="UP000050949"/>
    </source>
</evidence>
<name>A0A0R1XIH4_9LACO</name>
<evidence type="ECO:0000313" key="1">
    <source>
        <dbReference type="EMBL" id="KRM26604.1"/>
    </source>
</evidence>
<dbReference type="PATRIC" id="fig|1122147.4.peg.3063"/>
<dbReference type="Proteomes" id="UP000050949">
    <property type="component" value="Unassembled WGS sequence"/>
</dbReference>
<gene>
    <name evidence="1" type="ORF">FC91_GL002974</name>
</gene>
<proteinExistence type="predicted"/>
<organism evidence="1 2">
    <name type="scientific">Schleiferilactobacillus harbinensis DSM 16991</name>
    <dbReference type="NCBI Taxonomy" id="1122147"/>
    <lineage>
        <taxon>Bacteria</taxon>
        <taxon>Bacillati</taxon>
        <taxon>Bacillota</taxon>
        <taxon>Bacilli</taxon>
        <taxon>Lactobacillales</taxon>
        <taxon>Lactobacillaceae</taxon>
        <taxon>Schleiferilactobacillus</taxon>
    </lineage>
</organism>
<protein>
    <submittedName>
        <fullName evidence="1">Uncharacterized protein</fullName>
    </submittedName>
</protein>
<reference evidence="1 2" key="1">
    <citation type="journal article" date="2015" name="Genome Announc.">
        <title>Expanding the biotechnology potential of lactobacilli through comparative genomics of 213 strains and associated genera.</title>
        <authorList>
            <person name="Sun Z."/>
            <person name="Harris H.M."/>
            <person name="McCann A."/>
            <person name="Guo C."/>
            <person name="Argimon S."/>
            <person name="Zhang W."/>
            <person name="Yang X."/>
            <person name="Jeffery I.B."/>
            <person name="Cooney J.C."/>
            <person name="Kagawa T.F."/>
            <person name="Liu W."/>
            <person name="Song Y."/>
            <person name="Salvetti E."/>
            <person name="Wrobel A."/>
            <person name="Rasinkangas P."/>
            <person name="Parkhill J."/>
            <person name="Rea M.C."/>
            <person name="O'Sullivan O."/>
            <person name="Ritari J."/>
            <person name="Douillard F.P."/>
            <person name="Paul Ross R."/>
            <person name="Yang R."/>
            <person name="Briner A.E."/>
            <person name="Felis G.E."/>
            <person name="de Vos W.M."/>
            <person name="Barrangou R."/>
            <person name="Klaenhammer T.R."/>
            <person name="Caufield P.W."/>
            <person name="Cui Y."/>
            <person name="Zhang H."/>
            <person name="O'Toole P.W."/>
        </authorList>
    </citation>
    <scope>NUCLEOTIDE SEQUENCE [LARGE SCALE GENOMIC DNA]</scope>
    <source>
        <strain evidence="1 2">DSM 16991</strain>
    </source>
</reference>